<feature type="signal peptide" evidence="2">
    <location>
        <begin position="1"/>
        <end position="23"/>
    </location>
</feature>
<organism evidence="4 5">
    <name type="scientific">Vibrio ishigakensis</name>
    <dbReference type="NCBI Taxonomy" id="1481914"/>
    <lineage>
        <taxon>Bacteria</taxon>
        <taxon>Pseudomonadati</taxon>
        <taxon>Pseudomonadota</taxon>
        <taxon>Gammaproteobacteria</taxon>
        <taxon>Vibrionales</taxon>
        <taxon>Vibrionaceae</taxon>
        <taxon>Vibrio</taxon>
    </lineage>
</organism>
<proteinExistence type="predicted"/>
<reference evidence="4 5" key="1">
    <citation type="submission" date="2015-01" db="EMBL/GenBank/DDBJ databases">
        <title>Vibrio sp. C94 JCM 19241 whole genome shotgun sequence.</title>
        <authorList>
            <person name="Sawabe T."/>
            <person name="Meirelles P."/>
            <person name="Feng G."/>
            <person name="Sayaka M."/>
            <person name="Hattori M."/>
            <person name="Ohkuma M."/>
        </authorList>
    </citation>
    <scope>NUCLEOTIDE SEQUENCE [LARGE SCALE GENOMIC DNA]</scope>
    <source>
        <strain evidence="5">JCM 19241</strain>
    </source>
</reference>
<gene>
    <name evidence="4" type="ORF">JCM19241_3654</name>
</gene>
<evidence type="ECO:0000256" key="1">
    <source>
        <dbReference type="ARBA" id="ARBA00022729"/>
    </source>
</evidence>
<name>A0A0B8QFA5_9VIBR</name>
<keyword evidence="1 2" id="KW-0732">Signal</keyword>
<dbReference type="STRING" id="1481914.JCM19241_3654"/>
<dbReference type="InterPro" id="IPR006315">
    <property type="entry name" value="OM_autotransptr_brl_dom"/>
</dbReference>
<dbReference type="NCBIfam" id="TIGR01414">
    <property type="entry name" value="autotrans_barl"/>
    <property type="match status" value="1"/>
</dbReference>
<dbReference type="EMBL" id="BBSC01000004">
    <property type="protein sequence ID" value="GAM75742.1"/>
    <property type="molecule type" value="Genomic_DNA"/>
</dbReference>
<reference evidence="4 5" key="2">
    <citation type="submission" date="2015-01" db="EMBL/GenBank/DDBJ databases">
        <authorList>
            <consortium name="NBRP consortium"/>
            <person name="Sawabe T."/>
            <person name="Meirelles P."/>
            <person name="Feng G."/>
            <person name="Sayaka M."/>
            <person name="Hattori M."/>
            <person name="Ohkuma M."/>
        </authorList>
    </citation>
    <scope>NUCLEOTIDE SEQUENCE [LARGE SCALE GENOMIC DNA]</scope>
    <source>
        <strain evidence="5">JCM 19241</strain>
    </source>
</reference>
<feature type="domain" description="Outer membrane protein beta-barrel" evidence="3">
    <location>
        <begin position="9"/>
        <end position="182"/>
    </location>
</feature>
<accession>A0A0B8QFA5</accession>
<comment type="caution">
    <text evidence="4">The sequence shown here is derived from an EMBL/GenBank/DDBJ whole genome shotgun (WGS) entry which is preliminary data.</text>
</comment>
<dbReference type="InterPro" id="IPR036709">
    <property type="entry name" value="Autotransporte_beta_dom_sf"/>
</dbReference>
<evidence type="ECO:0000259" key="3">
    <source>
        <dbReference type="Pfam" id="PF13505"/>
    </source>
</evidence>
<evidence type="ECO:0000313" key="5">
    <source>
        <dbReference type="Proteomes" id="UP000031666"/>
    </source>
</evidence>
<evidence type="ECO:0000313" key="4">
    <source>
        <dbReference type="EMBL" id="GAM75742.1"/>
    </source>
</evidence>
<dbReference type="SUPFAM" id="SSF56925">
    <property type="entry name" value="OMPA-like"/>
    <property type="match status" value="1"/>
</dbReference>
<dbReference type="Pfam" id="PF13505">
    <property type="entry name" value="OMP_b-brl"/>
    <property type="match status" value="1"/>
</dbReference>
<dbReference type="InterPro" id="IPR027385">
    <property type="entry name" value="Beta-barrel_OMP"/>
</dbReference>
<dbReference type="Proteomes" id="UP000031666">
    <property type="component" value="Unassembled WGS sequence"/>
</dbReference>
<evidence type="ECO:0000256" key="2">
    <source>
        <dbReference type="SAM" id="SignalP"/>
    </source>
</evidence>
<dbReference type="AlphaFoldDB" id="A0A0B8QFA5"/>
<protein>
    <recommendedName>
        <fullName evidence="3">Outer membrane protein beta-barrel domain-containing protein</fullName>
    </recommendedName>
</protein>
<dbReference type="InterPro" id="IPR011250">
    <property type="entry name" value="OMP/PagP_B-barrel"/>
</dbReference>
<dbReference type="GO" id="GO:0019867">
    <property type="term" value="C:outer membrane"/>
    <property type="evidence" value="ECO:0007669"/>
    <property type="project" value="InterPro"/>
</dbReference>
<sequence length="182" mass="19795">MNKVKLALIFAGLTLGSANLAHAENFFSGITVGAGYVTGKVANDGYSLVRPDGYSIYSRGYLIKSYKDYLFTDFRVNTESKSVFDLTQYQASLGLGYPFHVSNGITLKPYVQAGWSWNKLEADIPSGTEKGHHKHHDNGVLVGTGLETQFGEHVVANVGVQVSQGDNDLAYGNAIFDVGYKF</sequence>
<dbReference type="Gene3D" id="2.40.128.130">
    <property type="entry name" value="Autotransporter beta-domain"/>
    <property type="match status" value="1"/>
</dbReference>
<feature type="chain" id="PRO_5002123945" description="Outer membrane protein beta-barrel domain-containing protein" evidence="2">
    <location>
        <begin position="24"/>
        <end position="182"/>
    </location>
</feature>